<dbReference type="GO" id="GO:0005829">
    <property type="term" value="C:cytosol"/>
    <property type="evidence" value="ECO:0007669"/>
    <property type="project" value="TreeGrafter"/>
</dbReference>
<comment type="subunit">
    <text evidence="3 9">Homodimer.</text>
</comment>
<comment type="function">
    <text evidence="1 9">Catalyzes the decarboxylation of orotidine 5'-monophosphate (OMP) to uridine 5'-monophosphate (UMP).</text>
</comment>
<dbReference type="PANTHER" id="PTHR32119:SF2">
    <property type="entry name" value="OROTIDINE 5'-PHOSPHATE DECARBOXYLASE"/>
    <property type="match status" value="1"/>
</dbReference>
<dbReference type="InterPro" id="IPR014732">
    <property type="entry name" value="OMPdecase"/>
</dbReference>
<feature type="binding site" evidence="9 11">
    <location>
        <position position="190"/>
    </location>
    <ligand>
        <name>substrate</name>
    </ligand>
</feature>
<reference evidence="14 15" key="1">
    <citation type="submission" date="2013-08" db="EMBL/GenBank/DDBJ databases">
        <authorList>
            <person name="Weinstock G."/>
            <person name="Sodergren E."/>
            <person name="Wylie T."/>
            <person name="Fulton L."/>
            <person name="Fulton R."/>
            <person name="Fronick C."/>
            <person name="O'Laughlin M."/>
            <person name="Godfrey J."/>
            <person name="Miner T."/>
            <person name="Herter B."/>
            <person name="Appelbaum E."/>
            <person name="Cordes M."/>
            <person name="Lek S."/>
            <person name="Wollam A."/>
            <person name="Pepin K.H."/>
            <person name="Palsikar V.B."/>
            <person name="Mitreva M."/>
            <person name="Wilson R.K."/>
        </authorList>
    </citation>
    <scope>NUCLEOTIDE SEQUENCE [LARGE SCALE GENOMIC DNA]</scope>
    <source>
        <strain evidence="14 15">ATCC 700627</strain>
    </source>
</reference>
<comment type="caution">
    <text evidence="14">The sequence shown here is derived from an EMBL/GenBank/DDBJ whole genome shotgun (WGS) entry which is preliminary data.</text>
</comment>
<evidence type="ECO:0000313" key="15">
    <source>
        <dbReference type="Proteomes" id="UP000016637"/>
    </source>
</evidence>
<dbReference type="UniPathway" id="UPA00070">
    <property type="reaction ID" value="UER00120"/>
</dbReference>
<feature type="active site" description="For OMPdecase activity" evidence="10">
    <location>
        <position position="61"/>
    </location>
</feature>
<dbReference type="InterPro" id="IPR001754">
    <property type="entry name" value="OMPdeCOase_dom"/>
</dbReference>
<keyword evidence="6 9" id="KW-0456">Lyase</keyword>
<dbReference type="FunFam" id="3.20.20.70:FF:000015">
    <property type="entry name" value="Orotidine 5'-phosphate decarboxylase"/>
    <property type="match status" value="1"/>
</dbReference>
<feature type="binding site" evidence="9 11">
    <location>
        <position position="10"/>
    </location>
    <ligand>
        <name>substrate</name>
    </ligand>
</feature>
<dbReference type="GO" id="GO:0044205">
    <property type="term" value="P:'de novo' UMP biosynthetic process"/>
    <property type="evidence" value="ECO:0007669"/>
    <property type="project" value="UniProtKB-UniRule"/>
</dbReference>
<evidence type="ECO:0000256" key="1">
    <source>
        <dbReference type="ARBA" id="ARBA00002356"/>
    </source>
</evidence>
<keyword evidence="5 9" id="KW-0665">Pyrimidine biosynthesis</keyword>
<comment type="pathway">
    <text evidence="2 9 12">Pyrimidine metabolism; UMP biosynthesis via de novo pathway; UMP from orotate: step 2/2.</text>
</comment>
<dbReference type="EMBL" id="AWVP01000019">
    <property type="protein sequence ID" value="ERK60006.1"/>
    <property type="molecule type" value="Genomic_DNA"/>
</dbReference>
<dbReference type="CDD" id="cd04725">
    <property type="entry name" value="OMP_decarboxylase_like"/>
    <property type="match status" value="1"/>
</dbReference>
<keyword evidence="4 9" id="KW-0210">Decarboxylase</keyword>
<dbReference type="InterPro" id="IPR013785">
    <property type="entry name" value="Aldolase_TIM"/>
</dbReference>
<dbReference type="InterPro" id="IPR011060">
    <property type="entry name" value="RibuloseP-bd_barrel"/>
</dbReference>
<dbReference type="PANTHER" id="PTHR32119">
    <property type="entry name" value="OROTIDINE 5'-PHOSPHATE DECARBOXYLASE"/>
    <property type="match status" value="1"/>
</dbReference>
<dbReference type="InterPro" id="IPR018089">
    <property type="entry name" value="OMPdecase_AS"/>
</dbReference>
<keyword evidence="15" id="KW-1185">Reference proteome</keyword>
<feature type="binding site" evidence="9 11">
    <location>
        <position position="211"/>
    </location>
    <ligand>
        <name>substrate</name>
    </ligand>
</feature>
<protein>
    <recommendedName>
        <fullName evidence="9">Orotidine 5'-phosphate decarboxylase</fullName>
        <ecNumber evidence="9">4.1.1.23</ecNumber>
    </recommendedName>
    <alternativeName>
        <fullName evidence="9">OMP decarboxylase</fullName>
        <shortName evidence="9">OMPDCase</shortName>
        <shortName evidence="9">OMPdecase</shortName>
    </alternativeName>
</protein>
<sequence>MQKDVIIALDFPTVEETLEFLEKFGEEKLFVKIGMELYLQNGPIIIEKIKNLGHKIFLDLKLHDIPNTVYGATKGLAKFNVDILTVHAAGGFEMLKAAKQGMIDGGGKNTKVIAITQLTSTSEENMKKEQLVSVSLEENVRNYARLTKKAGLDGVVSSVWEVGLINEECGENFLKITPGIRLKNDRTEDQKRVATPRIANEKGSNYIVVGRSITKVSNPQKIYKFIKEQFANNNE</sequence>
<evidence type="ECO:0000256" key="9">
    <source>
        <dbReference type="HAMAP-Rule" id="MF_01200"/>
    </source>
</evidence>
<evidence type="ECO:0000259" key="13">
    <source>
        <dbReference type="SMART" id="SM00934"/>
    </source>
</evidence>
<proteinExistence type="inferred from homology"/>
<feature type="binding site" evidence="9 11">
    <location>
        <position position="119"/>
    </location>
    <ligand>
        <name>substrate</name>
    </ligand>
</feature>
<evidence type="ECO:0000256" key="4">
    <source>
        <dbReference type="ARBA" id="ARBA00022793"/>
    </source>
</evidence>
<dbReference type="Proteomes" id="UP000016637">
    <property type="component" value="Unassembled WGS sequence"/>
</dbReference>
<dbReference type="EC" id="4.1.1.23" evidence="9"/>
<evidence type="ECO:0000256" key="3">
    <source>
        <dbReference type="ARBA" id="ARBA00011738"/>
    </source>
</evidence>
<comment type="catalytic activity">
    <reaction evidence="7 9 12">
        <text>orotidine 5'-phosphate + H(+) = UMP + CO2</text>
        <dbReference type="Rhea" id="RHEA:11596"/>
        <dbReference type="ChEBI" id="CHEBI:15378"/>
        <dbReference type="ChEBI" id="CHEBI:16526"/>
        <dbReference type="ChEBI" id="CHEBI:57538"/>
        <dbReference type="ChEBI" id="CHEBI:57865"/>
        <dbReference type="EC" id="4.1.1.23"/>
    </reaction>
</comment>
<dbReference type="HAMAP" id="MF_01200_B">
    <property type="entry name" value="OMPdecase_type1_B"/>
    <property type="match status" value="1"/>
</dbReference>
<evidence type="ECO:0000256" key="5">
    <source>
        <dbReference type="ARBA" id="ARBA00022975"/>
    </source>
</evidence>
<dbReference type="NCBIfam" id="TIGR01740">
    <property type="entry name" value="pyrF"/>
    <property type="match status" value="1"/>
</dbReference>
<comment type="similarity">
    <text evidence="8 9">Belongs to the OMP decarboxylase family. Type 1 subfamily.</text>
</comment>
<dbReference type="GO" id="GO:0004590">
    <property type="term" value="F:orotidine-5'-phosphate decarboxylase activity"/>
    <property type="evidence" value="ECO:0007669"/>
    <property type="project" value="UniProtKB-UniRule"/>
</dbReference>
<evidence type="ECO:0000256" key="2">
    <source>
        <dbReference type="ARBA" id="ARBA00004861"/>
    </source>
</evidence>
<feature type="domain" description="Orotidine 5'-phosphate decarboxylase" evidence="13">
    <location>
        <begin position="4"/>
        <end position="226"/>
    </location>
</feature>
<feature type="binding site" evidence="9 11">
    <location>
        <position position="181"/>
    </location>
    <ligand>
        <name>substrate</name>
    </ligand>
</feature>
<evidence type="ECO:0000256" key="11">
    <source>
        <dbReference type="PIRSR" id="PIRSR614732-2"/>
    </source>
</evidence>
<dbReference type="Pfam" id="PF00215">
    <property type="entry name" value="OMPdecase"/>
    <property type="match status" value="1"/>
</dbReference>
<feature type="active site" description="Proton donor" evidence="9">
    <location>
        <position position="61"/>
    </location>
</feature>
<accession>U2QU22</accession>
<feature type="active site" description="For OMPdecase activity" evidence="10">
    <location>
        <position position="59"/>
    </location>
</feature>
<dbReference type="NCBIfam" id="NF001273">
    <property type="entry name" value="PRK00230.1"/>
    <property type="match status" value="1"/>
</dbReference>
<dbReference type="PROSITE" id="PS00156">
    <property type="entry name" value="OMPDECASE"/>
    <property type="match status" value="1"/>
</dbReference>
<evidence type="ECO:0000256" key="12">
    <source>
        <dbReference type="RuleBase" id="RU000512"/>
    </source>
</evidence>
<dbReference type="InterPro" id="IPR047596">
    <property type="entry name" value="OMPdecase_bac"/>
</dbReference>
<evidence type="ECO:0000256" key="8">
    <source>
        <dbReference type="ARBA" id="ARBA00061012"/>
    </source>
</evidence>
<dbReference type="RefSeq" id="WP_021752722.1">
    <property type="nucleotide sequence ID" value="NZ_KI271820.1"/>
</dbReference>
<dbReference type="GO" id="GO:0006207">
    <property type="term" value="P:'de novo' pyrimidine nucleobase biosynthetic process"/>
    <property type="evidence" value="ECO:0007669"/>
    <property type="project" value="InterPro"/>
</dbReference>
<dbReference type="SUPFAM" id="SSF51366">
    <property type="entry name" value="Ribulose-phoshate binding barrel"/>
    <property type="match status" value="1"/>
</dbReference>
<dbReference type="AlphaFoldDB" id="U2QU22"/>
<feature type="active site" description="For OMPdecase activity" evidence="10">
    <location>
        <position position="64"/>
    </location>
</feature>
<gene>
    <name evidence="9" type="primary">pyrF</name>
    <name evidence="14" type="ORF">HMPREF1983_00360</name>
</gene>
<dbReference type="Gene3D" id="3.20.20.70">
    <property type="entry name" value="Aldolase class I"/>
    <property type="match status" value="1"/>
</dbReference>
<evidence type="ECO:0000256" key="6">
    <source>
        <dbReference type="ARBA" id="ARBA00023239"/>
    </source>
</evidence>
<dbReference type="HOGENOM" id="CLU_067069_1_1_9"/>
<evidence type="ECO:0000256" key="7">
    <source>
        <dbReference type="ARBA" id="ARBA00049157"/>
    </source>
</evidence>
<feature type="binding site" evidence="9">
    <location>
        <begin position="59"/>
        <end position="68"/>
    </location>
    <ligand>
        <name>substrate</name>
    </ligand>
</feature>
<feature type="binding site" evidence="9 11">
    <location>
        <position position="210"/>
    </location>
    <ligand>
        <name>substrate</name>
    </ligand>
</feature>
<dbReference type="eggNOG" id="COG0284">
    <property type="taxonomic scope" value="Bacteria"/>
</dbReference>
<dbReference type="PATRIC" id="fig|1321820.3.peg.353"/>
<feature type="binding site" evidence="9 11">
    <location>
        <position position="32"/>
    </location>
    <ligand>
        <name>substrate</name>
    </ligand>
</feature>
<dbReference type="SMART" id="SM00934">
    <property type="entry name" value="OMPdecase"/>
    <property type="match status" value="1"/>
</dbReference>
<name>U2QU22_9BACL</name>
<evidence type="ECO:0000256" key="10">
    <source>
        <dbReference type="PIRSR" id="PIRSR614732-1"/>
    </source>
</evidence>
<organism evidence="14 15">
    <name type="scientific">Gemella bergeri ATCC 700627</name>
    <dbReference type="NCBI Taxonomy" id="1321820"/>
    <lineage>
        <taxon>Bacteria</taxon>
        <taxon>Bacillati</taxon>
        <taxon>Bacillota</taxon>
        <taxon>Bacilli</taxon>
        <taxon>Bacillales</taxon>
        <taxon>Gemellaceae</taxon>
        <taxon>Gemella</taxon>
    </lineage>
</organism>
<evidence type="ECO:0000313" key="14">
    <source>
        <dbReference type="EMBL" id="ERK60006.1"/>
    </source>
</evidence>